<dbReference type="InterPro" id="IPR023346">
    <property type="entry name" value="Lysozyme-like_dom_sf"/>
</dbReference>
<dbReference type="PANTHER" id="PTHR37423">
    <property type="entry name" value="SOLUBLE LYTIC MUREIN TRANSGLYCOSYLASE-RELATED"/>
    <property type="match status" value="1"/>
</dbReference>
<evidence type="ECO:0000259" key="1">
    <source>
        <dbReference type="Pfam" id="PF01464"/>
    </source>
</evidence>
<keyword evidence="3" id="KW-1185">Reference proteome</keyword>
<organism evidence="2 3">
    <name type="scientific">Rothia terrae</name>
    <dbReference type="NCBI Taxonomy" id="396015"/>
    <lineage>
        <taxon>Bacteria</taxon>
        <taxon>Bacillati</taxon>
        <taxon>Actinomycetota</taxon>
        <taxon>Actinomycetes</taxon>
        <taxon>Micrococcales</taxon>
        <taxon>Micrococcaceae</taxon>
        <taxon>Rothia</taxon>
    </lineage>
</organism>
<evidence type="ECO:0000313" key="2">
    <source>
        <dbReference type="EMBL" id="QNV38939.1"/>
    </source>
</evidence>
<dbReference type="Pfam" id="PF01464">
    <property type="entry name" value="SLT"/>
    <property type="match status" value="1"/>
</dbReference>
<accession>A0A7H2BGZ3</accession>
<dbReference type="InterPro" id="IPR008258">
    <property type="entry name" value="Transglycosylase_SLT_dom_1"/>
</dbReference>
<dbReference type="CDD" id="cd00254">
    <property type="entry name" value="LT-like"/>
    <property type="match status" value="1"/>
</dbReference>
<dbReference type="KEGG" id="rter:IDM49_10660"/>
<dbReference type="SUPFAM" id="SSF53955">
    <property type="entry name" value="Lysozyme-like"/>
    <property type="match status" value="1"/>
</dbReference>
<evidence type="ECO:0000313" key="3">
    <source>
        <dbReference type="Proteomes" id="UP000516404"/>
    </source>
</evidence>
<gene>
    <name evidence="2" type="ORF">IDM49_10660</name>
</gene>
<proteinExistence type="predicted"/>
<dbReference type="Proteomes" id="UP000516404">
    <property type="component" value="Chromosome"/>
</dbReference>
<dbReference type="Gene3D" id="1.10.530.10">
    <property type="match status" value="1"/>
</dbReference>
<name>A0A7H2BGZ3_9MICC</name>
<reference evidence="2 3" key="1">
    <citation type="submission" date="2020-09" db="EMBL/GenBank/DDBJ databases">
        <title>Investigation of environmental microbes.</title>
        <authorList>
            <person name="Ou Y."/>
            <person name="Kang Q."/>
        </authorList>
    </citation>
    <scope>NUCLEOTIDE SEQUENCE [LARGE SCALE GENOMIC DNA]</scope>
    <source>
        <strain evidence="2 3">KJZ-14</strain>
    </source>
</reference>
<dbReference type="AlphaFoldDB" id="A0A7H2BGZ3"/>
<feature type="domain" description="Transglycosylase SLT" evidence="1">
    <location>
        <begin position="63"/>
        <end position="169"/>
    </location>
</feature>
<dbReference type="EMBL" id="CP061539">
    <property type="protein sequence ID" value="QNV38939.1"/>
    <property type="molecule type" value="Genomic_DNA"/>
</dbReference>
<protein>
    <submittedName>
        <fullName evidence="2">Lytic transglycosylase domain-containing protein</fullName>
    </submittedName>
</protein>
<dbReference type="PANTHER" id="PTHR37423:SF2">
    <property type="entry name" value="MEMBRANE-BOUND LYTIC MUREIN TRANSGLYCOSYLASE C"/>
    <property type="match status" value="1"/>
</dbReference>
<sequence>MVEEKKSVRAPKKFMAGFLAHWQIVASAVLLGAGVTGLAATYEDYCGMTDLAYAPTEVRDELQRASEESGVRTGVLASQLETESRWRVGVASHAGAQGLAQFTPETWEMWGQGGKITDPEDSIKAQGHYLAYLRERLAPLADSEDELVDLMLAGYNAGPGAVEHYKDIPPYGETQEYVKKIDALASSKYKVTCDPDPQFSQAQISYPVTND</sequence>